<protein>
    <submittedName>
        <fullName evidence="4">WD repeat-containing protein 61</fullName>
    </submittedName>
</protein>
<proteinExistence type="predicted"/>
<dbReference type="GO" id="GO:0016593">
    <property type="term" value="C:Cdc73/Paf1 complex"/>
    <property type="evidence" value="ECO:0007669"/>
    <property type="project" value="TreeGrafter"/>
</dbReference>
<dbReference type="PRINTS" id="PR00320">
    <property type="entry name" value="GPROTEINBRPT"/>
</dbReference>
<evidence type="ECO:0000256" key="3">
    <source>
        <dbReference type="PROSITE-ProRule" id="PRU00221"/>
    </source>
</evidence>
<keyword evidence="1 3" id="KW-0853">WD repeat</keyword>
<dbReference type="InterPro" id="IPR001680">
    <property type="entry name" value="WD40_rpt"/>
</dbReference>
<dbReference type="PANTHER" id="PTHR44090">
    <property type="entry name" value="WD REPEAT-CONTAINING PROTEIN 61"/>
    <property type="match status" value="1"/>
</dbReference>
<dbReference type="SMART" id="SM00320">
    <property type="entry name" value="WD40"/>
    <property type="match status" value="6"/>
</dbReference>
<dbReference type="Proteomes" id="UP000187455">
    <property type="component" value="Unassembled WGS sequence"/>
</dbReference>
<dbReference type="Pfam" id="PF00400">
    <property type="entry name" value="WD40"/>
    <property type="match status" value="3"/>
</dbReference>
<dbReference type="STRING" id="133383.A0A1R0GQP9"/>
<feature type="repeat" description="WD" evidence="3">
    <location>
        <begin position="8"/>
        <end position="39"/>
    </location>
</feature>
<keyword evidence="2" id="KW-0677">Repeat</keyword>
<feature type="repeat" description="WD" evidence="3">
    <location>
        <begin position="187"/>
        <end position="228"/>
    </location>
</feature>
<dbReference type="InterPro" id="IPR019775">
    <property type="entry name" value="WD40_repeat_CS"/>
</dbReference>
<dbReference type="InterPro" id="IPR015943">
    <property type="entry name" value="WD40/YVTN_repeat-like_dom_sf"/>
</dbReference>
<evidence type="ECO:0000313" key="4">
    <source>
        <dbReference type="EMBL" id="OLY79223.1"/>
    </source>
</evidence>
<evidence type="ECO:0000313" key="5">
    <source>
        <dbReference type="Proteomes" id="UP000187455"/>
    </source>
</evidence>
<organism evidence="4 5">
    <name type="scientific">Smittium mucronatum</name>
    <dbReference type="NCBI Taxonomy" id="133383"/>
    <lineage>
        <taxon>Eukaryota</taxon>
        <taxon>Fungi</taxon>
        <taxon>Fungi incertae sedis</taxon>
        <taxon>Zoopagomycota</taxon>
        <taxon>Kickxellomycotina</taxon>
        <taxon>Harpellomycetes</taxon>
        <taxon>Harpellales</taxon>
        <taxon>Legeriomycetaceae</taxon>
        <taxon>Smittium</taxon>
    </lineage>
</organism>
<reference evidence="4 5" key="1">
    <citation type="journal article" date="2016" name="Mol. Biol. Evol.">
        <title>Genome-Wide Survey of Gut Fungi (Harpellales) Reveals the First Horizontally Transferred Ubiquitin Gene from a Mosquito Host.</title>
        <authorList>
            <person name="Wang Y."/>
            <person name="White M.M."/>
            <person name="Kvist S."/>
            <person name="Moncalvo J.M."/>
        </authorList>
    </citation>
    <scope>NUCLEOTIDE SEQUENCE [LARGE SCALE GENOMIC DNA]</scope>
    <source>
        <strain evidence="4 5">ALG-7-W6</strain>
    </source>
</reference>
<dbReference type="InterPro" id="IPR051510">
    <property type="entry name" value="SKI8"/>
</dbReference>
<dbReference type="PROSITE" id="PS50082">
    <property type="entry name" value="WD_REPEATS_2"/>
    <property type="match status" value="3"/>
</dbReference>
<accession>A0A1R0GQP9</accession>
<comment type="caution">
    <text evidence="4">The sequence shown here is derived from an EMBL/GenBank/DDBJ whole genome shotgun (WGS) entry which is preliminary data.</text>
</comment>
<evidence type="ECO:0000256" key="2">
    <source>
        <dbReference type="ARBA" id="ARBA00022737"/>
    </source>
</evidence>
<feature type="repeat" description="WD" evidence="3">
    <location>
        <begin position="229"/>
        <end position="270"/>
    </location>
</feature>
<dbReference type="PROSITE" id="PS00678">
    <property type="entry name" value="WD_REPEATS_1"/>
    <property type="match status" value="1"/>
</dbReference>
<sequence length="309" mass="34384">MFASPSILLAHEDTIWDVLWAKDSKVITCSVDETIKIWDAKGCELVGVIKGYDYAIVSIDLNKDDTKILATTMGHCLEVWDFDSLKLQKRIRAGPMDAWKAKFINNDKMAICGSDKGVLTLWDLDLEVSNKYDGSIGSGMVSILDSTKKQLINCVASGEVDSLVVAGNSVGNIYTFDLARSQLISEFMAHSDIVRDVILGKDNSLVYSCSDDKRIMVYDVRYKNAVMSLQGHDGWVMGISLCLDDRLLSSASSDSTCKLWDMRTRSCCQTLATRSSEVWDVSFERYSDAPRLVSVGDDRCIQFFNPISL</sequence>
<dbReference type="InterPro" id="IPR020472">
    <property type="entry name" value="WD40_PAC1"/>
</dbReference>
<keyword evidence="5" id="KW-1185">Reference proteome</keyword>
<evidence type="ECO:0000256" key="1">
    <source>
        <dbReference type="ARBA" id="ARBA00022574"/>
    </source>
</evidence>
<dbReference type="OrthoDB" id="538223at2759"/>
<dbReference type="Gene3D" id="2.130.10.10">
    <property type="entry name" value="YVTN repeat-like/Quinoprotein amine dehydrogenase"/>
    <property type="match status" value="2"/>
</dbReference>
<dbReference type="AlphaFoldDB" id="A0A1R0GQP9"/>
<dbReference type="EMBL" id="LSSL01004769">
    <property type="protein sequence ID" value="OLY79223.1"/>
    <property type="molecule type" value="Genomic_DNA"/>
</dbReference>
<name>A0A1R0GQP9_9FUNG</name>
<dbReference type="PROSITE" id="PS50294">
    <property type="entry name" value="WD_REPEATS_REGION"/>
    <property type="match status" value="2"/>
</dbReference>
<dbReference type="SUPFAM" id="SSF50978">
    <property type="entry name" value="WD40 repeat-like"/>
    <property type="match status" value="1"/>
</dbReference>
<gene>
    <name evidence="4" type="ORF">AYI68_g6711</name>
</gene>
<dbReference type="PANTHER" id="PTHR44090:SF1">
    <property type="entry name" value="SUPERKILLER COMPLEX PROTEIN 8"/>
    <property type="match status" value="1"/>
</dbReference>
<dbReference type="InterPro" id="IPR036322">
    <property type="entry name" value="WD40_repeat_dom_sf"/>
</dbReference>